<accession>A0A100XYK1</accession>
<proteinExistence type="predicted"/>
<dbReference type="STRING" id="227598.APY94_03490"/>
<dbReference type="Proteomes" id="UP000053462">
    <property type="component" value="Unassembled WGS sequence"/>
</dbReference>
<name>A0A100XYK1_9EURY</name>
<organism evidence="1 2">
    <name type="scientific">Thermococcus celericrescens</name>
    <dbReference type="NCBI Taxonomy" id="227598"/>
    <lineage>
        <taxon>Archaea</taxon>
        <taxon>Methanobacteriati</taxon>
        <taxon>Methanobacteriota</taxon>
        <taxon>Thermococci</taxon>
        <taxon>Thermococcales</taxon>
        <taxon>Thermococcaceae</taxon>
        <taxon>Thermococcus</taxon>
    </lineage>
</organism>
<evidence type="ECO:0000313" key="2">
    <source>
        <dbReference type="Proteomes" id="UP000053462"/>
    </source>
</evidence>
<protein>
    <submittedName>
        <fullName evidence="1">Uncharacterized protein</fullName>
    </submittedName>
</protein>
<keyword evidence="2" id="KW-1185">Reference proteome</keyword>
<evidence type="ECO:0000313" key="1">
    <source>
        <dbReference type="EMBL" id="KUH34048.1"/>
    </source>
</evidence>
<reference evidence="1 2" key="1">
    <citation type="submission" date="2015-10" db="EMBL/GenBank/DDBJ databases">
        <title>Draft genome sequence of Thermococcus celericrescens strain DSM 17994.</title>
        <authorList>
            <person name="Hong S.-J."/>
            <person name="Park C.-E."/>
            <person name="Shin J.-H."/>
        </authorList>
    </citation>
    <scope>NUCLEOTIDE SEQUENCE [LARGE SCALE GENOMIC DNA]</scope>
    <source>
        <strain evidence="1 2">DSM 17994</strain>
    </source>
</reference>
<dbReference type="OrthoDB" id="85914at2157"/>
<dbReference type="InterPro" id="IPR011050">
    <property type="entry name" value="Pectin_lyase_fold/virulence"/>
</dbReference>
<sequence length="629" mass="69123">MRRGQLFSMDALISIVLVIMILGTVSATSESLRSEIASMVGWYERANIADNMLDVLTKSPGEPENWHVSSQNIRMVGLQDSIEGYLDYTKLETLMSMVSSDNKSIINALCNLSSGNNFELATYLTEYTLEASLLRNVRGGLPGFITTCDPTELPTDSDVTAYCPSEEFEFQSSSGSPWANNQYANSGGSVCILNPVFIIGKGQNGVYQVTLSAGYFAVDGNLELTKWAQLSVSAGDVYVNGDLYIEIRGNPQASSIAVSGHSVYVNGTVQVYKGNLTINGGSLYIFNPDDSSPAISLGRGQGTSPGGDITADAVYIHFDGYWFAITGDPLEESSWHVNVNGDWVPIAQTDIWWYVWNDDVYINNAKIIDNADRLTINGGSLDQFDDGYSFEDVAPPCILYAGESGVELRISSINVTYQLPSFFDVSINGEEVAVINCTSVTDEKTIQGSKNSAPWIEYTERRVPTLKKVYSHKYTLTPDELPKEAYSGTIDQYTSGMVNITFPGGVDEGNLTLLSVFTTPDYTGHSIVAFFKTQDGWIYGANMTKIYPTYNISGTPENCEIEINNNYATMSLSCLVPPAELDKSVTFTVWAYSLEGFPEVTIEDIGNLDAYLKPVRQMGVIRLWVWPRR</sequence>
<dbReference type="RefSeq" id="WP_058938316.1">
    <property type="nucleotide sequence ID" value="NZ_LLYW01000011.1"/>
</dbReference>
<dbReference type="EMBL" id="LLYW01000011">
    <property type="protein sequence ID" value="KUH34048.1"/>
    <property type="molecule type" value="Genomic_DNA"/>
</dbReference>
<dbReference type="SUPFAM" id="SSF51126">
    <property type="entry name" value="Pectin lyase-like"/>
    <property type="match status" value="1"/>
</dbReference>
<comment type="caution">
    <text evidence="1">The sequence shown here is derived from an EMBL/GenBank/DDBJ whole genome shotgun (WGS) entry which is preliminary data.</text>
</comment>
<dbReference type="AlphaFoldDB" id="A0A100XYK1"/>
<gene>
    <name evidence="1" type="ORF">APY94_03490</name>
</gene>